<dbReference type="SUPFAM" id="SSF53448">
    <property type="entry name" value="Nucleotide-diphospho-sugar transferases"/>
    <property type="match status" value="1"/>
</dbReference>
<dbReference type="GO" id="GO:0006777">
    <property type="term" value="P:Mo-molybdopterin cofactor biosynthetic process"/>
    <property type="evidence" value="ECO:0007669"/>
    <property type="project" value="UniProtKB-KW"/>
</dbReference>
<feature type="domain" description="MobA-like NTP transferase" evidence="9">
    <location>
        <begin position="15"/>
        <end position="161"/>
    </location>
</feature>
<keyword evidence="2 8" id="KW-0808">Transferase</keyword>
<evidence type="ECO:0000313" key="11">
    <source>
        <dbReference type="Proteomes" id="UP000186469"/>
    </source>
</evidence>
<sequence length="207" mass="23315">MMKQHNKLNQNDIIGVILAGGLSSRMGHDKASIALSTDDDLDLLGKTCKLLTETGLDVWISGRENKALNLFCFPDAKKGLGPLSGIVRALELSQNRACLILSCDLPFMDQKTINALIECRNQRKQGTVLTIYVQKETGYPEHLAAIYEPESLPLLKESLEKELLKLNRIIPIDKQERIYYNSEDSLPFFNINYPADLEVARRIIRSL</sequence>
<comment type="function">
    <text evidence="8">Transfers a GMP moiety from GTP to Mo-molybdopterin (Mo-MPT) cofactor (Moco or molybdenum cofactor) to form Mo-molybdopterin guanine dinucleotide (Mo-MGD) cofactor.</text>
</comment>
<keyword evidence="11" id="KW-1185">Reference proteome</keyword>
<dbReference type="EC" id="2.7.7.77" evidence="8"/>
<evidence type="ECO:0000256" key="6">
    <source>
        <dbReference type="ARBA" id="ARBA00023134"/>
    </source>
</evidence>
<keyword evidence="6 8" id="KW-0342">GTP-binding</keyword>
<dbReference type="OrthoDB" id="9788394at2"/>
<dbReference type="Gene3D" id="3.90.550.10">
    <property type="entry name" value="Spore Coat Polysaccharide Biosynthesis Protein SpsA, Chain A"/>
    <property type="match status" value="1"/>
</dbReference>
<reference evidence="10 11" key="1">
    <citation type="submission" date="2016-12" db="EMBL/GenBank/DDBJ databases">
        <authorList>
            <person name="Song W.-J."/>
            <person name="Kurnit D.M."/>
        </authorList>
    </citation>
    <scope>NUCLEOTIDE SEQUENCE [LARGE SCALE GENOMIC DNA]</scope>
    <source>
        <strain evidence="10 11">DSM 11393</strain>
    </source>
</reference>
<feature type="binding site" evidence="8">
    <location>
        <begin position="18"/>
        <end position="20"/>
    </location>
    <ligand>
        <name>GTP</name>
        <dbReference type="ChEBI" id="CHEBI:37565"/>
    </ligand>
</feature>
<dbReference type="EMBL" id="FRDI01000002">
    <property type="protein sequence ID" value="SHN50124.1"/>
    <property type="molecule type" value="Genomic_DNA"/>
</dbReference>
<name>A0A1M7RVC7_9BACT</name>
<feature type="binding site" evidence="8">
    <location>
        <position position="75"/>
    </location>
    <ligand>
        <name>GTP</name>
        <dbReference type="ChEBI" id="CHEBI:37565"/>
    </ligand>
</feature>
<dbReference type="PANTHER" id="PTHR19136:SF81">
    <property type="entry name" value="MOLYBDENUM COFACTOR GUANYLYLTRANSFERASE"/>
    <property type="match status" value="1"/>
</dbReference>
<evidence type="ECO:0000256" key="3">
    <source>
        <dbReference type="ARBA" id="ARBA00022723"/>
    </source>
</evidence>
<dbReference type="InterPro" id="IPR013482">
    <property type="entry name" value="Molybde_CF_guanTrfase"/>
</dbReference>
<comment type="similarity">
    <text evidence="8">Belongs to the MobA family.</text>
</comment>
<comment type="catalytic activity">
    <reaction evidence="8">
        <text>Mo-molybdopterin + GTP + H(+) = Mo-molybdopterin guanine dinucleotide + diphosphate</text>
        <dbReference type="Rhea" id="RHEA:34243"/>
        <dbReference type="ChEBI" id="CHEBI:15378"/>
        <dbReference type="ChEBI" id="CHEBI:33019"/>
        <dbReference type="ChEBI" id="CHEBI:37565"/>
        <dbReference type="ChEBI" id="CHEBI:71302"/>
        <dbReference type="ChEBI" id="CHEBI:71310"/>
        <dbReference type="EC" id="2.7.7.77"/>
    </reaction>
</comment>
<evidence type="ECO:0000259" key="9">
    <source>
        <dbReference type="Pfam" id="PF12804"/>
    </source>
</evidence>
<dbReference type="GO" id="GO:0005737">
    <property type="term" value="C:cytoplasm"/>
    <property type="evidence" value="ECO:0007669"/>
    <property type="project" value="UniProtKB-SubCell"/>
</dbReference>
<keyword evidence="7 8" id="KW-0501">Molybdenum cofactor biosynthesis</keyword>
<dbReference type="GO" id="GO:0046872">
    <property type="term" value="F:metal ion binding"/>
    <property type="evidence" value="ECO:0007669"/>
    <property type="project" value="UniProtKB-KW"/>
</dbReference>
<dbReference type="InterPro" id="IPR029044">
    <property type="entry name" value="Nucleotide-diphossugar_trans"/>
</dbReference>
<evidence type="ECO:0000256" key="5">
    <source>
        <dbReference type="ARBA" id="ARBA00022842"/>
    </source>
</evidence>
<evidence type="ECO:0000256" key="8">
    <source>
        <dbReference type="HAMAP-Rule" id="MF_00316"/>
    </source>
</evidence>
<evidence type="ECO:0000256" key="1">
    <source>
        <dbReference type="ARBA" id="ARBA00022490"/>
    </source>
</evidence>
<comment type="caution">
    <text evidence="8">Lacks conserved residue(s) required for the propagation of feature annotation.</text>
</comment>
<dbReference type="AlphaFoldDB" id="A0A1M7RVC7"/>
<dbReference type="CDD" id="cd02503">
    <property type="entry name" value="MobA"/>
    <property type="match status" value="1"/>
</dbReference>
<dbReference type="STRING" id="1121455.SAMN02745728_00207"/>
<keyword evidence="4 8" id="KW-0547">Nucleotide-binding</keyword>
<organism evidence="10 11">
    <name type="scientific">Desulfovibrio litoralis DSM 11393</name>
    <dbReference type="NCBI Taxonomy" id="1121455"/>
    <lineage>
        <taxon>Bacteria</taxon>
        <taxon>Pseudomonadati</taxon>
        <taxon>Thermodesulfobacteriota</taxon>
        <taxon>Desulfovibrionia</taxon>
        <taxon>Desulfovibrionales</taxon>
        <taxon>Desulfovibrionaceae</taxon>
        <taxon>Desulfovibrio</taxon>
    </lineage>
</organism>
<comment type="subcellular location">
    <subcellularLocation>
        <location evidence="8">Cytoplasm</location>
    </subcellularLocation>
</comment>
<feature type="binding site" evidence="8">
    <location>
        <position position="104"/>
    </location>
    <ligand>
        <name>GTP</name>
        <dbReference type="ChEBI" id="CHEBI:37565"/>
    </ligand>
</feature>
<accession>A0A1M7RVC7</accession>
<dbReference type="Pfam" id="PF12804">
    <property type="entry name" value="NTP_transf_3"/>
    <property type="match status" value="1"/>
</dbReference>
<protein>
    <recommendedName>
        <fullName evidence="8">Probable molybdenum cofactor guanylyltransferase</fullName>
        <shortName evidence="8">MoCo guanylyltransferase</shortName>
        <ecNumber evidence="8">2.7.7.77</ecNumber>
    </recommendedName>
    <alternativeName>
        <fullName evidence="8">GTP:molybdopterin guanylyltransferase</fullName>
    </alternativeName>
    <alternativeName>
        <fullName evidence="8">Mo-MPT guanylyltransferase</fullName>
    </alternativeName>
    <alternativeName>
        <fullName evidence="8">Molybdopterin guanylyltransferase</fullName>
    </alternativeName>
    <alternativeName>
        <fullName evidence="8">Molybdopterin-guanine dinucleotide synthase</fullName>
        <shortName evidence="8">MGD synthase</shortName>
    </alternativeName>
</protein>
<feature type="binding site" evidence="8">
    <location>
        <position position="104"/>
    </location>
    <ligand>
        <name>Mg(2+)</name>
        <dbReference type="ChEBI" id="CHEBI:18420"/>
    </ligand>
</feature>
<gene>
    <name evidence="8" type="primary">mobA</name>
    <name evidence="10" type="ORF">SAMN02745728_00207</name>
</gene>
<dbReference type="RefSeq" id="WP_072695603.1">
    <property type="nucleotide sequence ID" value="NZ_FRDI01000002.1"/>
</dbReference>
<comment type="cofactor">
    <cofactor evidence="8">
        <name>Mg(2+)</name>
        <dbReference type="ChEBI" id="CHEBI:18420"/>
    </cofactor>
</comment>
<evidence type="ECO:0000256" key="7">
    <source>
        <dbReference type="ARBA" id="ARBA00023150"/>
    </source>
</evidence>
<dbReference type="PANTHER" id="PTHR19136">
    <property type="entry name" value="MOLYBDENUM COFACTOR GUANYLYLTRANSFERASE"/>
    <property type="match status" value="1"/>
</dbReference>
<evidence type="ECO:0000256" key="2">
    <source>
        <dbReference type="ARBA" id="ARBA00022679"/>
    </source>
</evidence>
<evidence type="ECO:0000256" key="4">
    <source>
        <dbReference type="ARBA" id="ARBA00022741"/>
    </source>
</evidence>
<comment type="domain">
    <text evidence="8">The N-terminal domain determines nucleotide recognition and specific binding, while the C-terminal domain determines the specific binding to the target protein.</text>
</comment>
<feature type="binding site" evidence="8">
    <location>
        <position position="30"/>
    </location>
    <ligand>
        <name>GTP</name>
        <dbReference type="ChEBI" id="CHEBI:37565"/>
    </ligand>
</feature>
<evidence type="ECO:0000313" key="10">
    <source>
        <dbReference type="EMBL" id="SHN50124.1"/>
    </source>
</evidence>
<dbReference type="GO" id="GO:0061603">
    <property type="term" value="F:molybdenum cofactor guanylyltransferase activity"/>
    <property type="evidence" value="ECO:0007669"/>
    <property type="project" value="UniProtKB-EC"/>
</dbReference>
<dbReference type="GO" id="GO:0005525">
    <property type="term" value="F:GTP binding"/>
    <property type="evidence" value="ECO:0007669"/>
    <property type="project" value="UniProtKB-UniRule"/>
</dbReference>
<dbReference type="InterPro" id="IPR025877">
    <property type="entry name" value="MobA-like_NTP_Trfase"/>
</dbReference>
<keyword evidence="1 8" id="KW-0963">Cytoplasm</keyword>
<keyword evidence="5 8" id="KW-0460">Magnesium</keyword>
<dbReference type="HAMAP" id="MF_00316">
    <property type="entry name" value="MobA"/>
    <property type="match status" value="1"/>
</dbReference>
<keyword evidence="3 8" id="KW-0479">Metal-binding</keyword>
<dbReference type="Proteomes" id="UP000186469">
    <property type="component" value="Unassembled WGS sequence"/>
</dbReference>
<proteinExistence type="inferred from homology"/>